<dbReference type="EMBL" id="BMHE01000014">
    <property type="protein sequence ID" value="GFZ82983.1"/>
    <property type="molecule type" value="Genomic_DNA"/>
</dbReference>
<dbReference type="RefSeq" id="WP_189012772.1">
    <property type="nucleotide sequence ID" value="NZ_BMHE01000014.1"/>
</dbReference>
<dbReference type="Proteomes" id="UP000615455">
    <property type="component" value="Unassembled WGS sequence"/>
</dbReference>
<comment type="caution">
    <text evidence="1">The sequence shown here is derived from an EMBL/GenBank/DDBJ whole genome shotgun (WGS) entry which is preliminary data.</text>
</comment>
<name>A0ABQ1EQT6_9BACL</name>
<proteinExistence type="predicted"/>
<gene>
    <name evidence="1" type="ORF">GCM10008018_31160</name>
</gene>
<evidence type="ECO:0000313" key="1">
    <source>
        <dbReference type="EMBL" id="GFZ82983.1"/>
    </source>
</evidence>
<evidence type="ECO:0000313" key="2">
    <source>
        <dbReference type="Proteomes" id="UP000615455"/>
    </source>
</evidence>
<keyword evidence="2" id="KW-1185">Reference proteome</keyword>
<accession>A0ABQ1EQT6</accession>
<sequence>MIFMTERTYYHLQTNENWKNQWSVGDKYTIGTDYNPFFAYYYSNSRSITINGQNYHVNDVSRELLNKHQNGNCYFGVDFNIEPYAMFQMIHYTLEHY</sequence>
<organism evidence="1 2">
    <name type="scientific">Paenibacillus marchantiophytorum</name>
    <dbReference type="NCBI Taxonomy" id="1619310"/>
    <lineage>
        <taxon>Bacteria</taxon>
        <taxon>Bacillati</taxon>
        <taxon>Bacillota</taxon>
        <taxon>Bacilli</taxon>
        <taxon>Bacillales</taxon>
        <taxon>Paenibacillaceae</taxon>
        <taxon>Paenibacillus</taxon>
    </lineage>
</organism>
<protein>
    <submittedName>
        <fullName evidence="1">Uncharacterized protein</fullName>
    </submittedName>
</protein>
<reference evidence="2" key="1">
    <citation type="journal article" date="2019" name="Int. J. Syst. Evol. Microbiol.">
        <title>The Global Catalogue of Microorganisms (GCM) 10K type strain sequencing project: providing services to taxonomists for standard genome sequencing and annotation.</title>
        <authorList>
            <consortium name="The Broad Institute Genomics Platform"/>
            <consortium name="The Broad Institute Genome Sequencing Center for Infectious Disease"/>
            <person name="Wu L."/>
            <person name="Ma J."/>
        </authorList>
    </citation>
    <scope>NUCLEOTIDE SEQUENCE [LARGE SCALE GENOMIC DNA]</scope>
    <source>
        <strain evidence="2">CGMCC 1.15043</strain>
    </source>
</reference>